<protein>
    <submittedName>
        <fullName evidence="1">Uncharacterized protein</fullName>
    </submittedName>
</protein>
<dbReference type="AlphaFoldDB" id="A0A4Y2PW83"/>
<evidence type="ECO:0000313" key="1">
    <source>
        <dbReference type="EMBL" id="GBN55479.1"/>
    </source>
</evidence>
<dbReference type="Proteomes" id="UP000499080">
    <property type="component" value="Unassembled WGS sequence"/>
</dbReference>
<gene>
    <name evidence="1" type="ORF">AVEN_139553_1</name>
</gene>
<sequence length="140" mass="15631">MFIGVPSEPARAEAFLGLGGPDLALDICFGSASSRGLAKLDSRDTEKLPDISIPHLTRLIKGGQLISRSVLKLAELFNTVKPTLSSRGTWLPGTEADVYSFLSRRKSCRTCLKPYKINHRKTWYSFKFSVSRYWVHSHCA</sequence>
<evidence type="ECO:0000313" key="2">
    <source>
        <dbReference type="Proteomes" id="UP000499080"/>
    </source>
</evidence>
<name>A0A4Y2PW83_ARAVE</name>
<proteinExistence type="predicted"/>
<comment type="caution">
    <text evidence="1">The sequence shown here is derived from an EMBL/GenBank/DDBJ whole genome shotgun (WGS) entry which is preliminary data.</text>
</comment>
<accession>A0A4Y2PW83</accession>
<keyword evidence="2" id="KW-1185">Reference proteome</keyword>
<organism evidence="1 2">
    <name type="scientific">Araneus ventricosus</name>
    <name type="common">Orbweaver spider</name>
    <name type="synonym">Epeira ventricosa</name>
    <dbReference type="NCBI Taxonomy" id="182803"/>
    <lineage>
        <taxon>Eukaryota</taxon>
        <taxon>Metazoa</taxon>
        <taxon>Ecdysozoa</taxon>
        <taxon>Arthropoda</taxon>
        <taxon>Chelicerata</taxon>
        <taxon>Arachnida</taxon>
        <taxon>Araneae</taxon>
        <taxon>Araneomorphae</taxon>
        <taxon>Entelegynae</taxon>
        <taxon>Araneoidea</taxon>
        <taxon>Araneidae</taxon>
        <taxon>Araneus</taxon>
    </lineage>
</organism>
<dbReference type="EMBL" id="BGPR01012298">
    <property type="protein sequence ID" value="GBN55479.1"/>
    <property type="molecule type" value="Genomic_DNA"/>
</dbReference>
<reference evidence="1 2" key="1">
    <citation type="journal article" date="2019" name="Sci. Rep.">
        <title>Orb-weaving spider Araneus ventricosus genome elucidates the spidroin gene catalogue.</title>
        <authorList>
            <person name="Kono N."/>
            <person name="Nakamura H."/>
            <person name="Ohtoshi R."/>
            <person name="Moran D.A.P."/>
            <person name="Shinohara A."/>
            <person name="Yoshida Y."/>
            <person name="Fujiwara M."/>
            <person name="Mori M."/>
            <person name="Tomita M."/>
            <person name="Arakawa K."/>
        </authorList>
    </citation>
    <scope>NUCLEOTIDE SEQUENCE [LARGE SCALE GENOMIC DNA]</scope>
</reference>